<evidence type="ECO:0000313" key="3">
    <source>
        <dbReference type="Proteomes" id="UP000626092"/>
    </source>
</evidence>
<proteinExistence type="predicted"/>
<dbReference type="AlphaFoldDB" id="A0A834GK04"/>
<dbReference type="SUPFAM" id="SSF52047">
    <property type="entry name" value="RNI-like"/>
    <property type="match status" value="1"/>
</dbReference>
<dbReference type="PANTHER" id="PTHR38926:SF5">
    <property type="entry name" value="F-BOX AND LEUCINE-RICH REPEAT PROTEIN 6"/>
    <property type="match status" value="1"/>
</dbReference>
<organism evidence="2 3">
    <name type="scientific">Rhododendron simsii</name>
    <name type="common">Sims's rhododendron</name>
    <dbReference type="NCBI Taxonomy" id="118357"/>
    <lineage>
        <taxon>Eukaryota</taxon>
        <taxon>Viridiplantae</taxon>
        <taxon>Streptophyta</taxon>
        <taxon>Embryophyta</taxon>
        <taxon>Tracheophyta</taxon>
        <taxon>Spermatophyta</taxon>
        <taxon>Magnoliopsida</taxon>
        <taxon>eudicotyledons</taxon>
        <taxon>Gunneridae</taxon>
        <taxon>Pentapetalae</taxon>
        <taxon>asterids</taxon>
        <taxon>Ericales</taxon>
        <taxon>Ericaceae</taxon>
        <taxon>Ericoideae</taxon>
        <taxon>Rhodoreae</taxon>
        <taxon>Rhododendron</taxon>
    </lineage>
</organism>
<name>A0A834GK04_RHOSS</name>
<dbReference type="Gene3D" id="3.80.10.10">
    <property type="entry name" value="Ribonuclease Inhibitor"/>
    <property type="match status" value="1"/>
</dbReference>
<dbReference type="EMBL" id="WJXA01000009">
    <property type="protein sequence ID" value="KAF7132383.1"/>
    <property type="molecule type" value="Genomic_DNA"/>
</dbReference>
<sequence>MAPNRLRDLIMNDSDFSDSDEELELLEAIASYADTRSLSSSTVKLPPCCGFLEIDSIAVMDERKWEELDKDCLVNVIRRVGVESLLLSVPFVCKTWYEATLSPLCWRRLAFPQMLPDDGNGTYSGFTSRLVNSYQVNGYFPFTRFIMSIVKRSNRSATFLALPVCCTKEALLYVADECPKLRALFLPYEFDLNYYSVIPGLLSKWTRLEFLVLGDCLNMEEILAQVHTVCKHLVGFGIISAYFEENEASAIVTFLPNIKYLSLSHAFMKRADLVTILKGCKDLVYFDIRHCQGIEAGDGKILKLASHIKVFKDEGSMRDEHLCDGCPSFPIDGFLDGYCSD</sequence>
<protein>
    <recommendedName>
        <fullName evidence="1">F-box domain-containing protein</fullName>
    </recommendedName>
</protein>
<dbReference type="Pfam" id="PF00646">
    <property type="entry name" value="F-box"/>
    <property type="match status" value="1"/>
</dbReference>
<dbReference type="InterPro" id="IPR001810">
    <property type="entry name" value="F-box_dom"/>
</dbReference>
<keyword evidence="3" id="KW-1185">Reference proteome</keyword>
<reference evidence="2" key="1">
    <citation type="submission" date="2019-11" db="EMBL/GenBank/DDBJ databases">
        <authorList>
            <person name="Liu Y."/>
            <person name="Hou J."/>
            <person name="Li T.-Q."/>
            <person name="Guan C.-H."/>
            <person name="Wu X."/>
            <person name="Wu H.-Z."/>
            <person name="Ling F."/>
            <person name="Zhang R."/>
            <person name="Shi X.-G."/>
            <person name="Ren J.-P."/>
            <person name="Chen E.-F."/>
            <person name="Sun J.-M."/>
        </authorList>
    </citation>
    <scope>NUCLEOTIDE SEQUENCE</scope>
    <source>
        <strain evidence="2">Adult_tree_wgs_1</strain>
        <tissue evidence="2">Leaves</tissue>
    </source>
</reference>
<dbReference type="OrthoDB" id="1929062at2759"/>
<gene>
    <name evidence="2" type="ORF">RHSIM_Rhsim09G0057500</name>
</gene>
<evidence type="ECO:0000259" key="1">
    <source>
        <dbReference type="Pfam" id="PF00646"/>
    </source>
</evidence>
<dbReference type="Gene3D" id="1.20.1280.50">
    <property type="match status" value="1"/>
</dbReference>
<dbReference type="PANTHER" id="PTHR38926">
    <property type="entry name" value="F-BOX DOMAIN CONTAINING PROTEIN, EXPRESSED"/>
    <property type="match status" value="1"/>
</dbReference>
<dbReference type="SUPFAM" id="SSF81383">
    <property type="entry name" value="F-box domain"/>
    <property type="match status" value="1"/>
</dbReference>
<accession>A0A834GK04</accession>
<feature type="domain" description="F-box" evidence="1">
    <location>
        <begin position="65"/>
        <end position="107"/>
    </location>
</feature>
<dbReference type="Proteomes" id="UP000626092">
    <property type="component" value="Unassembled WGS sequence"/>
</dbReference>
<dbReference type="InterPro" id="IPR036047">
    <property type="entry name" value="F-box-like_dom_sf"/>
</dbReference>
<evidence type="ECO:0000313" key="2">
    <source>
        <dbReference type="EMBL" id="KAF7132383.1"/>
    </source>
</evidence>
<comment type="caution">
    <text evidence="2">The sequence shown here is derived from an EMBL/GenBank/DDBJ whole genome shotgun (WGS) entry which is preliminary data.</text>
</comment>
<dbReference type="InterPro" id="IPR032675">
    <property type="entry name" value="LRR_dom_sf"/>
</dbReference>